<evidence type="ECO:0000259" key="1">
    <source>
        <dbReference type="PROSITE" id="PS50097"/>
    </source>
</evidence>
<reference evidence="2" key="1">
    <citation type="submission" date="2022-01" db="EMBL/GenBank/DDBJ databases">
        <title>Comparative genomics reveals a dynamic genome evolution in the ectomycorrhizal milk-cap (Lactarius) mushrooms.</title>
        <authorList>
            <consortium name="DOE Joint Genome Institute"/>
            <person name="Lebreton A."/>
            <person name="Tang N."/>
            <person name="Kuo A."/>
            <person name="LaButti K."/>
            <person name="Drula E."/>
            <person name="Barry K."/>
            <person name="Clum A."/>
            <person name="Lipzen A."/>
            <person name="Mousain D."/>
            <person name="Ng V."/>
            <person name="Wang R."/>
            <person name="Wang X."/>
            <person name="Dai Y."/>
            <person name="Henrissat B."/>
            <person name="Grigoriev I.V."/>
            <person name="Guerin-Laguette A."/>
            <person name="Yu F."/>
            <person name="Martin F.M."/>
        </authorList>
    </citation>
    <scope>NUCLEOTIDE SEQUENCE</scope>
    <source>
        <strain evidence="2">QP</strain>
    </source>
</reference>
<organism evidence="2 3">
    <name type="scientific">Lactarius akahatsu</name>
    <dbReference type="NCBI Taxonomy" id="416441"/>
    <lineage>
        <taxon>Eukaryota</taxon>
        <taxon>Fungi</taxon>
        <taxon>Dikarya</taxon>
        <taxon>Basidiomycota</taxon>
        <taxon>Agaricomycotina</taxon>
        <taxon>Agaricomycetes</taxon>
        <taxon>Russulales</taxon>
        <taxon>Russulaceae</taxon>
        <taxon>Lactarius</taxon>
    </lineage>
</organism>
<feature type="domain" description="BTB" evidence="1">
    <location>
        <begin position="15"/>
        <end position="79"/>
    </location>
</feature>
<dbReference type="Pfam" id="PF00651">
    <property type="entry name" value="BTB"/>
    <property type="match status" value="1"/>
</dbReference>
<accession>A0AAD4LSA7</accession>
<dbReference type="Gene3D" id="3.30.710.10">
    <property type="entry name" value="Potassium Channel Kv1.1, Chain A"/>
    <property type="match status" value="1"/>
</dbReference>
<keyword evidence="3" id="KW-1185">Reference proteome</keyword>
<dbReference type="SMART" id="SM00225">
    <property type="entry name" value="BTB"/>
    <property type="match status" value="1"/>
</dbReference>
<sequence length="306" mass="34233">MSSTAFGPPFDHADADTILRSSDQVDFPVYRVILSASSSFFKSMFSLPQPEASVLEKQKPVIDLTENSRTISIILTLIYPVVSVATEPESLDDMIDACVAAKKYDMAAVSRRLIQMFTESDIVRDKPVVAFCAAYSHELGEAARVAARASLKRRMNLDNLGDMLQHINGPAFHQLYKFHRACSNTASEVVSGAHLTWITTGHYTWWSLANKGCTYACPKYHYTIGPSRSAWEIPAPYHDYITRAHKVLLEHPCKEAVTPNYFLYPSYGQKGCSQCQLSAFGLPEFSYLLGEEVERRVSEVDLVLPF</sequence>
<protein>
    <recommendedName>
        <fullName evidence="1">BTB domain-containing protein</fullName>
    </recommendedName>
</protein>
<dbReference type="PROSITE" id="PS50097">
    <property type="entry name" value="BTB"/>
    <property type="match status" value="1"/>
</dbReference>
<dbReference type="AlphaFoldDB" id="A0AAD4LSA7"/>
<gene>
    <name evidence="2" type="ORF">EDB92DRAFT_1831068</name>
</gene>
<dbReference type="SUPFAM" id="SSF54695">
    <property type="entry name" value="POZ domain"/>
    <property type="match status" value="1"/>
</dbReference>
<comment type="caution">
    <text evidence="2">The sequence shown here is derived from an EMBL/GenBank/DDBJ whole genome shotgun (WGS) entry which is preliminary data.</text>
</comment>
<dbReference type="Proteomes" id="UP001201163">
    <property type="component" value="Unassembled WGS sequence"/>
</dbReference>
<evidence type="ECO:0000313" key="3">
    <source>
        <dbReference type="Proteomes" id="UP001201163"/>
    </source>
</evidence>
<dbReference type="InterPro" id="IPR000210">
    <property type="entry name" value="BTB/POZ_dom"/>
</dbReference>
<dbReference type="InterPro" id="IPR011333">
    <property type="entry name" value="SKP1/BTB/POZ_sf"/>
</dbReference>
<name>A0AAD4LSA7_9AGAM</name>
<dbReference type="EMBL" id="JAKELL010000002">
    <property type="protein sequence ID" value="KAH9000402.1"/>
    <property type="molecule type" value="Genomic_DNA"/>
</dbReference>
<proteinExistence type="predicted"/>
<evidence type="ECO:0000313" key="2">
    <source>
        <dbReference type="EMBL" id="KAH9000402.1"/>
    </source>
</evidence>